<dbReference type="AlphaFoldDB" id="A0A7W1XC47"/>
<dbReference type="EMBL" id="JACEIP010000022">
    <property type="protein sequence ID" value="MBA4543833.1"/>
    <property type="molecule type" value="Genomic_DNA"/>
</dbReference>
<organism evidence="1 2">
    <name type="scientific">Thermoactinomyces daqus</name>
    <dbReference type="NCBI Taxonomy" id="1329516"/>
    <lineage>
        <taxon>Bacteria</taxon>
        <taxon>Bacillati</taxon>
        <taxon>Bacillota</taxon>
        <taxon>Bacilli</taxon>
        <taxon>Bacillales</taxon>
        <taxon>Thermoactinomycetaceae</taxon>
        <taxon>Thermoactinomyces</taxon>
    </lineage>
</organism>
<evidence type="ECO:0000313" key="1">
    <source>
        <dbReference type="EMBL" id="MBA4543833.1"/>
    </source>
</evidence>
<accession>A0A7W1XC47</accession>
<sequence>MMNIQRFEIWFQGEMIGQAADLLETENLIDELEKKLKVKADRMIVRVIGDAS</sequence>
<name>A0A7W1XC47_9BACL</name>
<protein>
    <submittedName>
        <fullName evidence="1">Uncharacterized protein</fullName>
    </submittedName>
</protein>
<gene>
    <name evidence="1" type="ORF">H1164_13140</name>
</gene>
<comment type="caution">
    <text evidence="1">The sequence shown here is derived from an EMBL/GenBank/DDBJ whole genome shotgun (WGS) entry which is preliminary data.</text>
</comment>
<dbReference type="Proteomes" id="UP000530514">
    <property type="component" value="Unassembled WGS sequence"/>
</dbReference>
<reference evidence="1 2" key="1">
    <citation type="submission" date="2020-07" db="EMBL/GenBank/DDBJ databases">
        <authorList>
            <person name="Feng H."/>
        </authorList>
    </citation>
    <scope>NUCLEOTIDE SEQUENCE [LARGE SCALE GENOMIC DNA]</scope>
    <source>
        <strain evidence="2">s-11</strain>
    </source>
</reference>
<proteinExistence type="predicted"/>
<keyword evidence="2" id="KW-1185">Reference proteome</keyword>
<evidence type="ECO:0000313" key="2">
    <source>
        <dbReference type="Proteomes" id="UP000530514"/>
    </source>
</evidence>
<dbReference type="RefSeq" id="WP_160173807.1">
    <property type="nucleotide sequence ID" value="NZ_JACEIP010000022.1"/>
</dbReference>